<proteinExistence type="predicted"/>
<reference evidence="1 2" key="1">
    <citation type="submission" date="2015-08" db="EMBL/GenBank/DDBJ databases">
        <title>Next Generation Sequencing and Analysis of the Genome of Puccinia sorghi L Schw, the Causal Agent of Maize Common Rust.</title>
        <authorList>
            <person name="Rochi L."/>
            <person name="Burguener G."/>
            <person name="Darino M."/>
            <person name="Turjanski A."/>
            <person name="Kreff E."/>
            <person name="Dieguez M.J."/>
            <person name="Sacco F."/>
        </authorList>
    </citation>
    <scope>NUCLEOTIDE SEQUENCE [LARGE SCALE GENOMIC DNA]</scope>
    <source>
        <strain evidence="1 2">RO10H11247</strain>
    </source>
</reference>
<protein>
    <submittedName>
        <fullName evidence="1">Uncharacterized protein</fullName>
    </submittedName>
</protein>
<evidence type="ECO:0000313" key="1">
    <source>
        <dbReference type="EMBL" id="KNZ52933.1"/>
    </source>
</evidence>
<dbReference type="EMBL" id="LAVV01008388">
    <property type="protein sequence ID" value="KNZ52933.1"/>
    <property type="molecule type" value="Genomic_DNA"/>
</dbReference>
<dbReference type="AlphaFoldDB" id="A0A0L6UWN4"/>
<sequence length="61" mass="7312">MAHMDNKHIVAFAKIQQAIQEDDLWSAAWKMSKFLKVYPSLSKRKSKWMCWISRLTLQEEK</sequence>
<dbReference type="VEuPathDB" id="FungiDB:VP01_3398g2"/>
<dbReference type="Proteomes" id="UP000037035">
    <property type="component" value="Unassembled WGS sequence"/>
</dbReference>
<evidence type="ECO:0000313" key="2">
    <source>
        <dbReference type="Proteomes" id="UP000037035"/>
    </source>
</evidence>
<organism evidence="1 2">
    <name type="scientific">Puccinia sorghi</name>
    <dbReference type="NCBI Taxonomy" id="27349"/>
    <lineage>
        <taxon>Eukaryota</taxon>
        <taxon>Fungi</taxon>
        <taxon>Dikarya</taxon>
        <taxon>Basidiomycota</taxon>
        <taxon>Pucciniomycotina</taxon>
        <taxon>Pucciniomycetes</taxon>
        <taxon>Pucciniales</taxon>
        <taxon>Pucciniaceae</taxon>
        <taxon>Puccinia</taxon>
    </lineage>
</organism>
<comment type="caution">
    <text evidence="1">The sequence shown here is derived from an EMBL/GenBank/DDBJ whole genome shotgun (WGS) entry which is preliminary data.</text>
</comment>
<gene>
    <name evidence="1" type="ORF">VP01_3398g2</name>
</gene>
<keyword evidence="2" id="KW-1185">Reference proteome</keyword>
<accession>A0A0L6UWN4</accession>
<name>A0A0L6UWN4_9BASI</name>